<dbReference type="InParanoid" id="A0LUR2"/>
<keyword evidence="2" id="KW-0547">Nucleotide-binding</keyword>
<dbReference type="EMBL" id="CP000481">
    <property type="protein sequence ID" value="ABK53172.1"/>
    <property type="molecule type" value="Genomic_DNA"/>
</dbReference>
<gene>
    <name evidence="2" type="ordered locus">Acel_1400</name>
</gene>
<accession>A0LUR2</accession>
<name>A0LUR2_ACIC1</name>
<reference evidence="2 3" key="1">
    <citation type="journal article" date="2009" name="Genome Res.">
        <title>Complete genome of the cellulolytic thermophile Acidothermus cellulolyticus 11B provides insights into its ecophysiological and evolutionary adaptations.</title>
        <authorList>
            <person name="Barabote R.D."/>
            <person name="Xie G."/>
            <person name="Leu D.H."/>
            <person name="Normand P."/>
            <person name="Necsulea A."/>
            <person name="Daubin V."/>
            <person name="Medigue C."/>
            <person name="Adney W.S."/>
            <person name="Xu X.C."/>
            <person name="Lapidus A."/>
            <person name="Parales R.E."/>
            <person name="Detter C."/>
            <person name="Pujic P."/>
            <person name="Bruce D."/>
            <person name="Lavire C."/>
            <person name="Challacombe J.F."/>
            <person name="Brettin T.S."/>
            <person name="Berry A.M."/>
        </authorList>
    </citation>
    <scope>NUCLEOTIDE SEQUENCE [LARGE SCALE GENOMIC DNA]</scope>
    <source>
        <strain evidence="3">ATCC 43068 / DSM 8971 / 11B</strain>
    </source>
</reference>
<dbReference type="eggNOG" id="COG0531">
    <property type="taxonomic scope" value="Bacteria"/>
</dbReference>
<dbReference type="GO" id="GO:0004386">
    <property type="term" value="F:helicase activity"/>
    <property type="evidence" value="ECO:0007669"/>
    <property type="project" value="UniProtKB-KW"/>
</dbReference>
<keyword evidence="2" id="KW-0067">ATP-binding</keyword>
<dbReference type="InterPro" id="IPR016499">
    <property type="entry name" value="NucleicA-bd_Rv2694c_prd"/>
</dbReference>
<evidence type="ECO:0000259" key="1">
    <source>
        <dbReference type="Pfam" id="PF01336"/>
    </source>
</evidence>
<sequence length="133" mass="14857">MGTRNDRDGGLLRRVLHRLTSSELELDAEEHQELARETGCTPVGDSPDRVPVTLVGMLRTVTIQPQGQAPALQAELWDGTGSVDIVWIGRRRIPGIEPGRSLKVEGRITRREDGRRVIFNPRYELLSAHALRS</sequence>
<dbReference type="HOGENOM" id="CLU_144847_1_0_11"/>
<proteinExistence type="predicted"/>
<dbReference type="InterPro" id="IPR004365">
    <property type="entry name" value="NA-bd_OB_tRNA"/>
</dbReference>
<dbReference type="STRING" id="351607.Acel_1400"/>
<dbReference type="RefSeq" id="WP_011720235.1">
    <property type="nucleotide sequence ID" value="NC_008578.1"/>
</dbReference>
<dbReference type="GO" id="GO:0003676">
    <property type="term" value="F:nucleic acid binding"/>
    <property type="evidence" value="ECO:0007669"/>
    <property type="project" value="InterPro"/>
</dbReference>
<keyword evidence="3" id="KW-1185">Reference proteome</keyword>
<dbReference type="PIRSF" id="PIRSF006910">
    <property type="entry name" value="NA_bind_Rv2694c_prd"/>
    <property type="match status" value="1"/>
</dbReference>
<dbReference type="Pfam" id="PF01336">
    <property type="entry name" value="tRNA_anti-codon"/>
    <property type="match status" value="1"/>
</dbReference>
<dbReference type="AlphaFoldDB" id="A0LUR2"/>
<dbReference type="OrthoDB" id="3268233at2"/>
<keyword evidence="2" id="KW-0347">Helicase</keyword>
<dbReference type="Proteomes" id="UP000008221">
    <property type="component" value="Chromosome"/>
</dbReference>
<feature type="domain" description="OB" evidence="1">
    <location>
        <begin position="52"/>
        <end position="125"/>
    </location>
</feature>
<dbReference type="KEGG" id="ace:Acel_1400"/>
<protein>
    <submittedName>
        <fullName evidence="2">Nucleic acid binding, OB-fold, tRNA/helicase-type</fullName>
    </submittedName>
</protein>
<evidence type="ECO:0000313" key="3">
    <source>
        <dbReference type="Proteomes" id="UP000008221"/>
    </source>
</evidence>
<evidence type="ECO:0000313" key="2">
    <source>
        <dbReference type="EMBL" id="ABK53172.1"/>
    </source>
</evidence>
<keyword evidence="2" id="KW-0378">Hydrolase</keyword>
<organism evidence="2 3">
    <name type="scientific">Acidothermus cellulolyticus (strain ATCC 43068 / DSM 8971 / 11B)</name>
    <dbReference type="NCBI Taxonomy" id="351607"/>
    <lineage>
        <taxon>Bacteria</taxon>
        <taxon>Bacillati</taxon>
        <taxon>Actinomycetota</taxon>
        <taxon>Actinomycetes</taxon>
        <taxon>Acidothermales</taxon>
        <taxon>Acidothermaceae</taxon>
        <taxon>Acidothermus</taxon>
    </lineage>
</organism>
<dbReference type="CDD" id="cd04488">
    <property type="entry name" value="RecG_wedge_OBF"/>
    <property type="match status" value="1"/>
</dbReference>